<dbReference type="Proteomes" id="UP001324427">
    <property type="component" value="Unassembled WGS sequence"/>
</dbReference>
<keyword evidence="2" id="KW-0472">Membrane</keyword>
<keyword evidence="2" id="KW-1133">Transmembrane helix</keyword>
<evidence type="ECO:0000313" key="3">
    <source>
        <dbReference type="EMBL" id="KAK4542781.1"/>
    </source>
</evidence>
<feature type="compositionally biased region" description="Basic and acidic residues" evidence="1">
    <location>
        <begin position="11"/>
        <end position="28"/>
    </location>
</feature>
<keyword evidence="4" id="KW-1185">Reference proteome</keyword>
<evidence type="ECO:0000313" key="4">
    <source>
        <dbReference type="Proteomes" id="UP001324427"/>
    </source>
</evidence>
<dbReference type="EMBL" id="JAVFHQ010000038">
    <property type="protein sequence ID" value="KAK4542781.1"/>
    <property type="molecule type" value="Genomic_DNA"/>
</dbReference>
<keyword evidence="2" id="KW-0812">Transmembrane</keyword>
<reference evidence="3 4" key="1">
    <citation type="submission" date="2021-11" db="EMBL/GenBank/DDBJ databases">
        <title>Black yeast isolated from Biological Soil Crust.</title>
        <authorList>
            <person name="Kurbessoian T."/>
        </authorList>
    </citation>
    <scope>NUCLEOTIDE SEQUENCE [LARGE SCALE GENOMIC DNA]</scope>
    <source>
        <strain evidence="3 4">CCFEE 5522</strain>
    </source>
</reference>
<accession>A0AAV9JCD2</accession>
<feature type="transmembrane region" description="Helical" evidence="2">
    <location>
        <begin position="141"/>
        <end position="166"/>
    </location>
</feature>
<name>A0AAV9JCD2_9PEZI</name>
<protein>
    <recommendedName>
        <fullName evidence="5">Fucose-specific lectin</fullName>
    </recommendedName>
</protein>
<gene>
    <name evidence="3" type="ORF">LTR36_006157</name>
</gene>
<dbReference type="Gene3D" id="2.120.10.70">
    <property type="entry name" value="Fucose-specific lectin"/>
    <property type="match status" value="2"/>
</dbReference>
<organism evidence="3 4">
    <name type="scientific">Oleoguttula mirabilis</name>
    <dbReference type="NCBI Taxonomy" id="1507867"/>
    <lineage>
        <taxon>Eukaryota</taxon>
        <taxon>Fungi</taxon>
        <taxon>Dikarya</taxon>
        <taxon>Ascomycota</taxon>
        <taxon>Pezizomycotina</taxon>
        <taxon>Dothideomycetes</taxon>
        <taxon>Dothideomycetidae</taxon>
        <taxon>Mycosphaerellales</taxon>
        <taxon>Teratosphaeriaceae</taxon>
        <taxon>Oleoguttula</taxon>
    </lineage>
</organism>
<dbReference type="SUPFAM" id="SSF89372">
    <property type="entry name" value="Fucose-specific lectin"/>
    <property type="match status" value="1"/>
</dbReference>
<evidence type="ECO:0000256" key="1">
    <source>
        <dbReference type="SAM" id="MobiDB-lite"/>
    </source>
</evidence>
<feature type="region of interest" description="Disordered" evidence="1">
    <location>
        <begin position="1"/>
        <end position="59"/>
    </location>
</feature>
<evidence type="ECO:0008006" key="5">
    <source>
        <dbReference type="Google" id="ProtNLM"/>
    </source>
</evidence>
<proteinExistence type="predicted"/>
<dbReference type="AlphaFoldDB" id="A0AAV9JCD2"/>
<comment type="caution">
    <text evidence="3">The sequence shown here is derived from an EMBL/GenBank/DDBJ whole genome shotgun (WGS) entry which is preliminary data.</text>
</comment>
<evidence type="ECO:0000256" key="2">
    <source>
        <dbReference type="SAM" id="Phobius"/>
    </source>
</evidence>
<sequence length="516" mass="57039">MSKIMSLPPRLTDKDLPPEPPARVKDMPATEEPEAYSTLEVHHGQPSKLGGRPMSEGDKITDDNQDSHWGRYIEADKHAAPIYRPSSADGKIVSYDYDSHKEALTSEIETPFSIPTDVKEGEAQRSDDSHQIRILGLRRKVFYIMLAALLVVLIGAAVGGGVGGAAASRSKDSIAIGTSAPAATNTTATASYTNTGLAAMQWTDPNGTLYKRIYYQDADNQIREFAWDNMTNVKNVYYMSPEGELTERQAQANDSQAWEDDNFTGLFSGTNSTFLQAYWGQNIYNESEELVVLFQRDDFDNGLTQARYISANLTSEPWVSNNFPFAQPLGANFAMSLVSYRSGKHLMLYTIGDDNKVGQYEYSINDDEPVDSALVVSLTSQSTTPLTIDPRAPLAIVAQDNQPLYTDYGLTLPSCYQETPLTNLIMFATPDRSSLVMNVWNCTAGFQDHTSEIQPLQKLNTTFLALAAMSDRATGDGNVYLMFDNGTGPQVEEWTVPRRAGDPWVVSRKVDVNFLM</sequence>